<sequence length="112" mass="12453">MLISTIFILLTATILGLVITAYIYKDKETPKAYVLLHGLLSIIGIAVLGIYTYQHFSYLIVIAILVITSIGGMIVTYKDFLGLNRSKILIITHIILGAIAIALLVYFYLFED</sequence>
<keyword evidence="1" id="KW-0472">Membrane</keyword>
<dbReference type="Proteomes" id="UP000031258">
    <property type="component" value="Unassembled WGS sequence"/>
</dbReference>
<dbReference type="EMBL" id="JSWE01000124">
    <property type="protein sequence ID" value="KIE04951.1"/>
    <property type="molecule type" value="Genomic_DNA"/>
</dbReference>
<dbReference type="RefSeq" id="WP_039456950.1">
    <property type="nucleotide sequence ID" value="NZ_JSWE01000124.1"/>
</dbReference>
<feature type="transmembrane region" description="Helical" evidence="1">
    <location>
        <begin position="57"/>
        <end position="76"/>
    </location>
</feature>
<keyword evidence="3" id="KW-1185">Reference proteome</keyword>
<reference evidence="2 3" key="1">
    <citation type="submission" date="2014-11" db="EMBL/GenBank/DDBJ databases">
        <title>A Rickettsiales Symbiont of Amoebae With Ancient Features.</title>
        <authorList>
            <person name="Schulz F."/>
            <person name="Martijn J."/>
            <person name="Wascher F."/>
            <person name="Kostanjsek R."/>
            <person name="Ettema T.J."/>
            <person name="Horn M."/>
        </authorList>
    </citation>
    <scope>NUCLEOTIDE SEQUENCE [LARGE SCALE GENOMIC DNA]</scope>
    <source>
        <strain evidence="2 3">UWC36</strain>
    </source>
</reference>
<name>A0A0C1MYG8_9RICK</name>
<dbReference type="AlphaFoldDB" id="A0A0C1MYG8"/>
<feature type="transmembrane region" description="Helical" evidence="1">
    <location>
        <begin position="32"/>
        <end position="51"/>
    </location>
</feature>
<keyword evidence="1" id="KW-1133">Transmembrane helix</keyword>
<dbReference type="STRING" id="86105.NF27_EY00470"/>
<evidence type="ECO:0000313" key="3">
    <source>
        <dbReference type="Proteomes" id="UP000031258"/>
    </source>
</evidence>
<evidence type="ECO:0000313" key="2">
    <source>
        <dbReference type="EMBL" id="KIE04951.1"/>
    </source>
</evidence>
<evidence type="ECO:0000256" key="1">
    <source>
        <dbReference type="SAM" id="Phobius"/>
    </source>
</evidence>
<accession>A0A0C1MYG8</accession>
<feature type="transmembrane region" description="Helical" evidence="1">
    <location>
        <begin position="6"/>
        <end position="25"/>
    </location>
</feature>
<feature type="transmembrane region" description="Helical" evidence="1">
    <location>
        <begin position="88"/>
        <end position="109"/>
    </location>
</feature>
<comment type="caution">
    <text evidence="2">The sequence shown here is derived from an EMBL/GenBank/DDBJ whole genome shotgun (WGS) entry which is preliminary data.</text>
</comment>
<keyword evidence="1" id="KW-0812">Transmembrane</keyword>
<proteinExistence type="predicted"/>
<organism evidence="2 3">
    <name type="scientific">Candidatus Jidaibacter acanthamoebae</name>
    <dbReference type="NCBI Taxonomy" id="86105"/>
    <lineage>
        <taxon>Bacteria</taxon>
        <taxon>Pseudomonadati</taxon>
        <taxon>Pseudomonadota</taxon>
        <taxon>Alphaproteobacteria</taxon>
        <taxon>Rickettsiales</taxon>
        <taxon>Candidatus Midichloriaceae</taxon>
        <taxon>Candidatus Jidaibacter</taxon>
    </lineage>
</organism>
<gene>
    <name evidence="2" type="ORF">NF27_EY00470</name>
</gene>
<protein>
    <submittedName>
        <fullName evidence="2">Uncharacterized protein</fullName>
    </submittedName>
</protein>
<dbReference type="OrthoDB" id="5574397at2"/>